<proteinExistence type="predicted"/>
<comment type="caution">
    <text evidence="2">The sequence shown here is derived from an EMBL/GenBank/DDBJ whole genome shotgun (WGS) entry which is preliminary data.</text>
</comment>
<dbReference type="AlphaFoldDB" id="A0AAN8VFB1"/>
<sequence>MEFFAKAKAIRLKSHLGKFMVADEDEETVRQSRDGSSKNARWTVERVRGKNHVLRLKSRYGHYLTATDEPFLMGTAGKKVVQMTPSCNKLENVAAIEWEPLRQGLYHLKLRAKLGGKLLRANGGLPPWRNSITHDVSHRTATQDWVLWEVEVVEIVVHEQEQQEVDEMASCSSYSSEDSNSSFVSWVSSTTSDDLRSNFECSRNSQNGSARQVSDKMNNWVWCGI</sequence>
<dbReference type="InterPro" id="IPR008999">
    <property type="entry name" value="Actin-crosslinking"/>
</dbReference>
<feature type="domain" description="DUF569" evidence="1">
    <location>
        <begin position="1"/>
        <end position="148"/>
    </location>
</feature>
<dbReference type="InterPro" id="IPR007679">
    <property type="entry name" value="DUF569"/>
</dbReference>
<dbReference type="PANTHER" id="PTHR31205">
    <property type="entry name" value="ACTIN CROSS-LINKING PROTEIN (DUF569)"/>
    <property type="match status" value="1"/>
</dbReference>
<dbReference type="PANTHER" id="PTHR31205:SF69">
    <property type="entry name" value="ACTIN CROSS-LINKING PROTEIN (DUF569)"/>
    <property type="match status" value="1"/>
</dbReference>
<name>A0AAN8VFB1_9MAGN</name>
<evidence type="ECO:0000259" key="1">
    <source>
        <dbReference type="Pfam" id="PF04601"/>
    </source>
</evidence>
<accession>A0AAN8VFB1</accession>
<evidence type="ECO:0000313" key="2">
    <source>
        <dbReference type="EMBL" id="KAK6928267.1"/>
    </source>
</evidence>
<dbReference type="Gene3D" id="2.80.10.50">
    <property type="match status" value="1"/>
</dbReference>
<dbReference type="FunFam" id="2.80.10.50:FF:000067">
    <property type="entry name" value="BnaC05g19630D protein"/>
    <property type="match status" value="1"/>
</dbReference>
<evidence type="ECO:0000313" key="3">
    <source>
        <dbReference type="Proteomes" id="UP001370490"/>
    </source>
</evidence>
<organism evidence="2 3">
    <name type="scientific">Dillenia turbinata</name>
    <dbReference type="NCBI Taxonomy" id="194707"/>
    <lineage>
        <taxon>Eukaryota</taxon>
        <taxon>Viridiplantae</taxon>
        <taxon>Streptophyta</taxon>
        <taxon>Embryophyta</taxon>
        <taxon>Tracheophyta</taxon>
        <taxon>Spermatophyta</taxon>
        <taxon>Magnoliopsida</taxon>
        <taxon>eudicotyledons</taxon>
        <taxon>Gunneridae</taxon>
        <taxon>Pentapetalae</taxon>
        <taxon>Dilleniales</taxon>
        <taxon>Dilleniaceae</taxon>
        <taxon>Dillenia</taxon>
    </lineage>
</organism>
<dbReference type="SUPFAM" id="SSF50405">
    <property type="entry name" value="Actin-crosslinking proteins"/>
    <property type="match status" value="1"/>
</dbReference>
<keyword evidence="3" id="KW-1185">Reference proteome</keyword>
<dbReference type="Pfam" id="PF04601">
    <property type="entry name" value="DUF569"/>
    <property type="match status" value="1"/>
</dbReference>
<reference evidence="2 3" key="1">
    <citation type="submission" date="2023-12" db="EMBL/GenBank/DDBJ databases">
        <title>A high-quality genome assembly for Dillenia turbinata (Dilleniales).</title>
        <authorList>
            <person name="Chanderbali A."/>
        </authorList>
    </citation>
    <scope>NUCLEOTIDE SEQUENCE [LARGE SCALE GENOMIC DNA]</scope>
    <source>
        <strain evidence="2">LSX21</strain>
        <tissue evidence="2">Leaf</tissue>
    </source>
</reference>
<protein>
    <recommendedName>
        <fullName evidence="1">DUF569 domain-containing protein</fullName>
    </recommendedName>
</protein>
<dbReference type="EMBL" id="JBAMMX010000014">
    <property type="protein sequence ID" value="KAK6928267.1"/>
    <property type="molecule type" value="Genomic_DNA"/>
</dbReference>
<dbReference type="Proteomes" id="UP001370490">
    <property type="component" value="Unassembled WGS sequence"/>
</dbReference>
<gene>
    <name evidence="2" type="ORF">RJ641_006858</name>
</gene>
<dbReference type="CDD" id="cd23340">
    <property type="entry name" value="beta-trefoil_FSCN_ACP-like"/>
    <property type="match status" value="1"/>
</dbReference>